<dbReference type="PROSITE" id="PS50830">
    <property type="entry name" value="TNASE_3"/>
    <property type="match status" value="1"/>
</dbReference>
<organism evidence="5 6">
    <name type="scientific">Candidatus Methylopumilus turicensis</name>
    <dbReference type="NCBI Taxonomy" id="1581680"/>
    <lineage>
        <taxon>Bacteria</taxon>
        <taxon>Pseudomonadati</taxon>
        <taxon>Pseudomonadota</taxon>
        <taxon>Betaproteobacteria</taxon>
        <taxon>Nitrosomonadales</taxon>
        <taxon>Methylophilaceae</taxon>
        <taxon>Candidatus Methylopumilus</taxon>
    </lineage>
</organism>
<gene>
    <name evidence="5" type="ORF">BN1209_1069</name>
</gene>
<dbReference type="AlphaFoldDB" id="A0A0B7IV39"/>
<proteinExistence type="predicted"/>
<keyword evidence="3" id="KW-0378">Hydrolase</keyword>
<protein>
    <submittedName>
        <fullName evidence="5">Predicted staphylococcal nuclease homologue</fullName>
    </submittedName>
</protein>
<evidence type="ECO:0000313" key="6">
    <source>
        <dbReference type="Proteomes" id="UP000056322"/>
    </source>
</evidence>
<sequence>MTPKTKALVRWLIPALTGKNYIKIVLLGLAICLSVMASAGGSIAGQVVSVADGDTLTVLDDTHQQHKIRLAGIDAPEKAQPFGQASKQRLSELCYQKQAIVVVVNTDRYGRMVGDVTCDDVHANEEMLRSGHAWVYRHYDKGFAYFYAIEDAAKEAKLGLWVDDSPTPPWEWRHSRKLKD</sequence>
<dbReference type="Gene3D" id="2.40.50.90">
    <property type="match status" value="1"/>
</dbReference>
<keyword evidence="2" id="KW-0255">Endonuclease</keyword>
<dbReference type="Pfam" id="PF00565">
    <property type="entry name" value="SNase"/>
    <property type="match status" value="1"/>
</dbReference>
<dbReference type="PROSITE" id="PS01123">
    <property type="entry name" value="TNASE_1"/>
    <property type="match status" value="1"/>
</dbReference>
<dbReference type="InterPro" id="IPR016071">
    <property type="entry name" value="Staphylococal_nuclease_OB-fold"/>
</dbReference>
<dbReference type="InterPro" id="IPR002071">
    <property type="entry name" value="Thermonucl_AS"/>
</dbReference>
<keyword evidence="6" id="KW-1185">Reference proteome</keyword>
<reference evidence="6" key="1">
    <citation type="submission" date="2014-12" db="EMBL/GenBank/DDBJ databases">
        <authorList>
            <person name="Salcher M.M."/>
        </authorList>
    </citation>
    <scope>NUCLEOTIDE SEQUENCE [LARGE SCALE GENOMIC DNA]</scope>
    <source>
        <strain evidence="6">MMS-10A-171</strain>
    </source>
</reference>
<dbReference type="OrthoDB" id="9805504at2"/>
<evidence type="ECO:0000256" key="3">
    <source>
        <dbReference type="ARBA" id="ARBA00022801"/>
    </source>
</evidence>
<dbReference type="InterPro" id="IPR035437">
    <property type="entry name" value="SNase_OB-fold_sf"/>
</dbReference>
<dbReference type="GO" id="GO:0005737">
    <property type="term" value="C:cytoplasm"/>
    <property type="evidence" value="ECO:0007669"/>
    <property type="project" value="TreeGrafter"/>
</dbReference>
<dbReference type="CDD" id="cd00175">
    <property type="entry name" value="SNc"/>
    <property type="match status" value="1"/>
</dbReference>
<dbReference type="EMBL" id="LN794158">
    <property type="protein sequence ID" value="CEN56110.1"/>
    <property type="molecule type" value="Genomic_DNA"/>
</dbReference>
<dbReference type="GO" id="GO:0004519">
    <property type="term" value="F:endonuclease activity"/>
    <property type="evidence" value="ECO:0007669"/>
    <property type="project" value="UniProtKB-KW"/>
</dbReference>
<keyword evidence="1" id="KW-0540">Nuclease</keyword>
<dbReference type="GO" id="GO:0016787">
    <property type="term" value="F:hydrolase activity"/>
    <property type="evidence" value="ECO:0007669"/>
    <property type="project" value="UniProtKB-KW"/>
</dbReference>
<accession>A0A0B7IV39</accession>
<dbReference type="Proteomes" id="UP000056322">
    <property type="component" value="Chromosome 1"/>
</dbReference>
<evidence type="ECO:0000313" key="5">
    <source>
        <dbReference type="EMBL" id="CEN56110.1"/>
    </source>
</evidence>
<dbReference type="SMART" id="SM00318">
    <property type="entry name" value="SNc"/>
    <property type="match status" value="1"/>
</dbReference>
<dbReference type="KEGG" id="mbac:BN1209_1069"/>
<dbReference type="GO" id="GO:0003676">
    <property type="term" value="F:nucleic acid binding"/>
    <property type="evidence" value="ECO:0007669"/>
    <property type="project" value="InterPro"/>
</dbReference>
<evidence type="ECO:0000259" key="4">
    <source>
        <dbReference type="PROSITE" id="PS50830"/>
    </source>
</evidence>
<dbReference type="HOGENOM" id="CLU_046484_7_3_4"/>
<evidence type="ECO:0000256" key="1">
    <source>
        <dbReference type="ARBA" id="ARBA00022722"/>
    </source>
</evidence>
<evidence type="ECO:0000256" key="2">
    <source>
        <dbReference type="ARBA" id="ARBA00022759"/>
    </source>
</evidence>
<dbReference type="PANTHER" id="PTHR12302:SF3">
    <property type="entry name" value="SERINE_THREONINE-PROTEIN KINASE 31"/>
    <property type="match status" value="1"/>
</dbReference>
<dbReference type="PANTHER" id="PTHR12302">
    <property type="entry name" value="EBNA2 BINDING PROTEIN P100"/>
    <property type="match status" value="1"/>
</dbReference>
<feature type="domain" description="TNase-like" evidence="4">
    <location>
        <begin position="41"/>
        <end position="163"/>
    </location>
</feature>
<dbReference type="SUPFAM" id="SSF50199">
    <property type="entry name" value="Staphylococcal nuclease"/>
    <property type="match status" value="1"/>
</dbReference>
<dbReference type="STRING" id="1581680.BN1209_1069"/>
<dbReference type="RefSeq" id="WP_082048399.1">
    <property type="nucleotide sequence ID" value="NZ_LN794158.1"/>
</dbReference>
<name>A0A0B7IV39_9PROT</name>